<keyword evidence="2" id="KW-1185">Reference proteome</keyword>
<evidence type="ECO:0000313" key="2">
    <source>
        <dbReference type="Proteomes" id="UP001054252"/>
    </source>
</evidence>
<accession>A0AAV5KKF9</accession>
<comment type="caution">
    <text evidence="1">The sequence shown here is derived from an EMBL/GenBank/DDBJ whole genome shotgun (WGS) entry which is preliminary data.</text>
</comment>
<sequence length="91" mass="10910">MSTNLLIFGRRNMDDLCGRIFRVFERAINKGFCDFKKENFFWGIWKRKEFQREDRQQFLVEGLILIGSETLEKREEIALLELGITSEQRGF</sequence>
<name>A0AAV5KKF9_9ROSI</name>
<reference evidence="1 2" key="1">
    <citation type="journal article" date="2021" name="Commun. Biol.">
        <title>The genome of Shorea leprosula (Dipterocarpaceae) highlights the ecological relevance of drought in aseasonal tropical rainforests.</title>
        <authorList>
            <person name="Ng K.K.S."/>
            <person name="Kobayashi M.J."/>
            <person name="Fawcett J.A."/>
            <person name="Hatakeyama M."/>
            <person name="Paape T."/>
            <person name="Ng C.H."/>
            <person name="Ang C.C."/>
            <person name="Tnah L.H."/>
            <person name="Lee C.T."/>
            <person name="Nishiyama T."/>
            <person name="Sese J."/>
            <person name="O'Brien M.J."/>
            <person name="Copetti D."/>
            <person name="Mohd Noor M.I."/>
            <person name="Ong R.C."/>
            <person name="Putra M."/>
            <person name="Sireger I.Z."/>
            <person name="Indrioko S."/>
            <person name="Kosugi Y."/>
            <person name="Izuno A."/>
            <person name="Isagi Y."/>
            <person name="Lee S.L."/>
            <person name="Shimizu K.K."/>
        </authorList>
    </citation>
    <scope>NUCLEOTIDE SEQUENCE [LARGE SCALE GENOMIC DNA]</scope>
    <source>
        <strain evidence="1">214</strain>
    </source>
</reference>
<evidence type="ECO:0000313" key="1">
    <source>
        <dbReference type="EMBL" id="GKV24991.1"/>
    </source>
</evidence>
<dbReference type="AlphaFoldDB" id="A0AAV5KKF9"/>
<dbReference type="Proteomes" id="UP001054252">
    <property type="component" value="Unassembled WGS sequence"/>
</dbReference>
<proteinExistence type="predicted"/>
<organism evidence="1 2">
    <name type="scientific">Rubroshorea leprosula</name>
    <dbReference type="NCBI Taxonomy" id="152421"/>
    <lineage>
        <taxon>Eukaryota</taxon>
        <taxon>Viridiplantae</taxon>
        <taxon>Streptophyta</taxon>
        <taxon>Embryophyta</taxon>
        <taxon>Tracheophyta</taxon>
        <taxon>Spermatophyta</taxon>
        <taxon>Magnoliopsida</taxon>
        <taxon>eudicotyledons</taxon>
        <taxon>Gunneridae</taxon>
        <taxon>Pentapetalae</taxon>
        <taxon>rosids</taxon>
        <taxon>malvids</taxon>
        <taxon>Malvales</taxon>
        <taxon>Dipterocarpaceae</taxon>
        <taxon>Rubroshorea</taxon>
    </lineage>
</organism>
<dbReference type="EMBL" id="BPVZ01000067">
    <property type="protein sequence ID" value="GKV24991.1"/>
    <property type="molecule type" value="Genomic_DNA"/>
</dbReference>
<protein>
    <submittedName>
        <fullName evidence="1">Uncharacterized protein</fullName>
    </submittedName>
</protein>
<gene>
    <name evidence="1" type="ORF">SLEP1_g34512</name>
</gene>